<name>A0A834IXZ9_RHYFE</name>
<reference evidence="1" key="1">
    <citation type="submission" date="2020-08" db="EMBL/GenBank/DDBJ databases">
        <title>Genome sequencing and assembly of the red palm weevil Rhynchophorus ferrugineus.</title>
        <authorList>
            <person name="Dias G.B."/>
            <person name="Bergman C.M."/>
            <person name="Manee M."/>
        </authorList>
    </citation>
    <scope>NUCLEOTIDE SEQUENCE</scope>
    <source>
        <strain evidence="1">AA-2017</strain>
        <tissue evidence="1">Whole larva</tissue>
    </source>
</reference>
<dbReference type="AlphaFoldDB" id="A0A834IXZ9"/>
<comment type="caution">
    <text evidence="1">The sequence shown here is derived from an EMBL/GenBank/DDBJ whole genome shotgun (WGS) entry which is preliminary data.</text>
</comment>
<gene>
    <name evidence="1" type="ORF">GWI33_008025</name>
</gene>
<organism evidence="1 2">
    <name type="scientific">Rhynchophorus ferrugineus</name>
    <name type="common">Red palm weevil</name>
    <name type="synonym">Curculio ferrugineus</name>
    <dbReference type="NCBI Taxonomy" id="354439"/>
    <lineage>
        <taxon>Eukaryota</taxon>
        <taxon>Metazoa</taxon>
        <taxon>Ecdysozoa</taxon>
        <taxon>Arthropoda</taxon>
        <taxon>Hexapoda</taxon>
        <taxon>Insecta</taxon>
        <taxon>Pterygota</taxon>
        <taxon>Neoptera</taxon>
        <taxon>Endopterygota</taxon>
        <taxon>Coleoptera</taxon>
        <taxon>Polyphaga</taxon>
        <taxon>Cucujiformia</taxon>
        <taxon>Curculionidae</taxon>
        <taxon>Dryophthorinae</taxon>
        <taxon>Rhynchophorus</taxon>
    </lineage>
</organism>
<evidence type="ECO:0000313" key="2">
    <source>
        <dbReference type="Proteomes" id="UP000625711"/>
    </source>
</evidence>
<accession>A0A834IXZ9</accession>
<sequence length="138" mass="15895">MSGTILNIQAVKLGTFSGRFPAAFAPLLHPTPLSARQPRQRADPHLVKLDLQPPEFATCPRFAFDPQTLPKTEYYAPTKLMIFNNRLKYWVINGYAAHLELIQSVRKADWNKIVHFAFPAFILDEAFPNHWRTDVSRY</sequence>
<keyword evidence="2" id="KW-1185">Reference proteome</keyword>
<proteinExistence type="predicted"/>
<dbReference type="EMBL" id="JAACXV010000038">
    <property type="protein sequence ID" value="KAF7286075.1"/>
    <property type="molecule type" value="Genomic_DNA"/>
</dbReference>
<evidence type="ECO:0000313" key="1">
    <source>
        <dbReference type="EMBL" id="KAF7286075.1"/>
    </source>
</evidence>
<dbReference type="Proteomes" id="UP000625711">
    <property type="component" value="Unassembled WGS sequence"/>
</dbReference>
<protein>
    <submittedName>
        <fullName evidence="1">Uncharacterized protein</fullName>
    </submittedName>
</protein>